<dbReference type="GO" id="GO:0035556">
    <property type="term" value="P:intracellular signal transduction"/>
    <property type="evidence" value="ECO:0007669"/>
    <property type="project" value="InterPro"/>
</dbReference>
<dbReference type="Proteomes" id="UP000009881">
    <property type="component" value="Unassembled WGS sequence"/>
</dbReference>
<dbReference type="eggNOG" id="COG2114">
    <property type="taxonomic scope" value="Bacteria"/>
</dbReference>
<evidence type="ECO:0000256" key="3">
    <source>
        <dbReference type="SAM" id="MobiDB-lite"/>
    </source>
</evidence>
<keyword evidence="2" id="KW-0067">ATP-binding</keyword>
<dbReference type="InterPro" id="IPR000073">
    <property type="entry name" value="AB_hydrolase_1"/>
</dbReference>
<dbReference type="eggNOG" id="COG3899">
    <property type="taxonomic scope" value="Bacteria"/>
</dbReference>
<dbReference type="InterPro" id="IPR041664">
    <property type="entry name" value="AAA_16"/>
</dbReference>
<dbReference type="InterPro" id="IPR036388">
    <property type="entry name" value="WH-like_DNA-bd_sf"/>
</dbReference>
<reference evidence="5 6" key="1">
    <citation type="journal article" date="2013" name="Genome Announc.">
        <title>Draft Genome Sequence of an Alphaproteobacterium, Caenispirillum salinarum AK4(T), Isolated from a Solar Saltern.</title>
        <authorList>
            <person name="Khatri I."/>
            <person name="Singh A."/>
            <person name="Korpole S."/>
            <person name="Pinnaka A.K."/>
            <person name="Subramanian S."/>
        </authorList>
    </citation>
    <scope>NUCLEOTIDE SEQUENCE [LARGE SCALE GENOMIC DNA]</scope>
    <source>
        <strain evidence="5 6">AK4</strain>
    </source>
</reference>
<dbReference type="GO" id="GO:0009190">
    <property type="term" value="P:cyclic nucleotide biosynthetic process"/>
    <property type="evidence" value="ECO:0007669"/>
    <property type="project" value="InterPro"/>
</dbReference>
<dbReference type="Pfam" id="PF13191">
    <property type="entry name" value="AAA_16"/>
    <property type="match status" value="1"/>
</dbReference>
<accession>K9GXI8</accession>
<dbReference type="PANTHER" id="PTHR16305:SF28">
    <property type="entry name" value="GUANYLATE CYCLASE DOMAIN-CONTAINING PROTEIN"/>
    <property type="match status" value="1"/>
</dbReference>
<feature type="region of interest" description="Disordered" evidence="3">
    <location>
        <begin position="502"/>
        <end position="521"/>
    </location>
</feature>
<keyword evidence="1" id="KW-0547">Nucleotide-binding</keyword>
<comment type="caution">
    <text evidence="5">The sequence shown here is derived from an EMBL/GenBank/DDBJ whole genome shotgun (WGS) entry which is preliminary data.</text>
</comment>
<dbReference type="eggNOG" id="COG3629">
    <property type="taxonomic scope" value="Bacteria"/>
</dbReference>
<dbReference type="GO" id="GO:0005524">
    <property type="term" value="F:ATP binding"/>
    <property type="evidence" value="ECO:0007669"/>
    <property type="project" value="UniProtKB-KW"/>
</dbReference>
<dbReference type="PATRIC" id="fig|1238182.3.peg.2531"/>
<dbReference type="OrthoDB" id="9785312at2"/>
<gene>
    <name evidence="5" type="ORF">C882_0316</name>
</gene>
<dbReference type="GO" id="GO:0005737">
    <property type="term" value="C:cytoplasm"/>
    <property type="evidence" value="ECO:0007669"/>
    <property type="project" value="TreeGrafter"/>
</dbReference>
<dbReference type="RefSeq" id="WP_009540975.1">
    <property type="nucleotide sequence ID" value="NZ_ANHY01000012.1"/>
</dbReference>
<dbReference type="GO" id="GO:0004016">
    <property type="term" value="F:adenylate cyclase activity"/>
    <property type="evidence" value="ECO:0007669"/>
    <property type="project" value="TreeGrafter"/>
</dbReference>
<organism evidence="5 6">
    <name type="scientific">Caenispirillum salinarum AK4</name>
    <dbReference type="NCBI Taxonomy" id="1238182"/>
    <lineage>
        <taxon>Bacteria</taxon>
        <taxon>Pseudomonadati</taxon>
        <taxon>Pseudomonadota</taxon>
        <taxon>Alphaproteobacteria</taxon>
        <taxon>Rhodospirillales</taxon>
        <taxon>Novispirillaceae</taxon>
        <taxon>Caenispirillum</taxon>
    </lineage>
</organism>
<dbReference type="EMBL" id="ANHY01000012">
    <property type="protein sequence ID" value="EKV29494.1"/>
    <property type="molecule type" value="Genomic_DNA"/>
</dbReference>
<dbReference type="InterPro" id="IPR027417">
    <property type="entry name" value="P-loop_NTPase"/>
</dbReference>
<feature type="compositionally biased region" description="Pro residues" evidence="3">
    <location>
        <begin position="508"/>
        <end position="518"/>
    </location>
</feature>
<sequence>MDGRLEIGVLGDLKVTRGGEAVVLPPSRKTRALLAYLAVVDRPQRRERLCELFWDIPDDPRGALRWSLSKLRRIVDDEGRVRLDAQRDTVFLHTDGIDLDLDRVAGLDPERLEEVETSTLEDAVSAFRGGFLEDLYLSNCPEFEAWRMAHANALEILRLRLLRDLIGRLRDHPDRALPHAHALRALSPEDEDLAREVEALAAAARAAAGTARLAAPPPPPPAQADAPEEDIRFCTTRDGLRIAWAPAGAGPPLLRAGHWMSHLRYDRESPVWRHWIKALSDGHTFIRYDERCCGLSGTTEDVSFEAMVGDLEAVADAAGHDRFALLGISQGAAVAVAYAVRHPGRVSHLILYGGYVQGWRKRGNPGEIASREAMAVLMREGWGQNHPLFRQLFTSLFIPGATPEQMAWLNDLQMRTMSPADAYRLQASFGEVDVSALLDRVSVPTLVLHAREDGVAPLDQGRAFARGIAGARFVELDSANHILLAGEPAFDQFLRELRAFTGTEQPRPRAPAPMPAPAPDQSRKQVTVLALEIISPLTAFEDDDPEAALAVMDPLMAAARRAVDDAGGVVIGADPSGLTVLFGAPVAQEGHAWQACRAALAIRDAVSVQSGGSARMRAGIDTGEAVVRGSGTLAAFSGGLEVAGAPVRLARTLTGCLRRAAIAATDRARSAAGGSVRTEPLPRSECPGWSRDRPVFEVLEENRALTRWHLRAGRILTPMVGRETELQLLIRALGRARAGHGQVVGVVADPGLGKSRLTHEFLASEAVAGCILVEVGALEFDANVSHGVLRKLVRALLGIGETDPPEAARAAVSRRLSVLPGSEALLPPLLFALDQPPADAAWDTLDAGARRERMTEAVRVLLSLEARRAPVVLLVEDLHWMDPGSDAVLARLVEGLDALGVLLLVTYRPEYHPPWSGRSSFQPLRLDPLDRWETQELVRALLGDDPSVATLLTLLAERADGVPLFAEETVRTLVQDGRLEGRPSRYRALVPVTAVEVPPTVQSVIAARIDRLAEDDRHLLQAAAVVGKDVPVALLEAVADLPPDRLAAALGRLQAAEFLFETQCYPEREYTFKHAITHDVAYASLLRDRRRTIHAGVLAAMEALYAGRLTDHIEKLADHAVEAEAWDKAARYLVEAADRAIDRSAYAAAAQALEKAARALSALPETPEALRRAVDIRTRMRPALDGIGAFHAAFERLQEARALAARLEDPERLAQVLLHTSYIESTHGRLDDAIATADALKALAKAKGLERYGREADLAASQALLLRSDAKAAERRLAPHHDHFVGLRGDRFGQFGTRSVWYLGHAALAAAYLGDATRARTLSDQAATLAAETGRPFDTFFATYFRTRALLLTDARAIDIPAVEAAAAGCREHPKLIFQCWLLATLGHALLLRGDGTMTLAAAATLDAAQAAADRFHMRQFLDYASVVRACCPAAPGVDPIARRAALREALARTEAMRDRWLRVQVLRALAQALADAGQAAEAAALLDDALRTAEAAGYRLEADRCRAAMKTGAPLGVSATATSPAPGR</sequence>
<protein>
    <recommendedName>
        <fullName evidence="4">Guanylate cyclase domain-containing protein</fullName>
    </recommendedName>
</protein>
<dbReference type="InterPro" id="IPR001054">
    <property type="entry name" value="A/G_cyclase"/>
</dbReference>
<evidence type="ECO:0000313" key="5">
    <source>
        <dbReference type="EMBL" id="EKV29494.1"/>
    </source>
</evidence>
<dbReference type="Pfam" id="PF00561">
    <property type="entry name" value="Abhydrolase_1"/>
    <property type="match status" value="1"/>
</dbReference>
<evidence type="ECO:0000259" key="4">
    <source>
        <dbReference type="PROSITE" id="PS50125"/>
    </source>
</evidence>
<evidence type="ECO:0000313" key="6">
    <source>
        <dbReference type="Proteomes" id="UP000009881"/>
    </source>
</evidence>
<proteinExistence type="predicted"/>
<dbReference type="InterPro" id="IPR029058">
    <property type="entry name" value="AB_hydrolase_fold"/>
</dbReference>
<dbReference type="SUPFAM" id="SSF55073">
    <property type="entry name" value="Nucleotide cyclase"/>
    <property type="match status" value="1"/>
</dbReference>
<dbReference type="PROSITE" id="PS50125">
    <property type="entry name" value="GUANYLATE_CYCLASE_2"/>
    <property type="match status" value="1"/>
</dbReference>
<evidence type="ECO:0000256" key="2">
    <source>
        <dbReference type="ARBA" id="ARBA00022840"/>
    </source>
</evidence>
<dbReference type="PANTHER" id="PTHR16305">
    <property type="entry name" value="TESTICULAR SOLUBLE ADENYLYL CYCLASE"/>
    <property type="match status" value="1"/>
</dbReference>
<dbReference type="PRINTS" id="PR00111">
    <property type="entry name" value="ABHYDROLASE"/>
</dbReference>
<name>K9GXI8_9PROT</name>
<dbReference type="STRING" id="1238182.C882_0316"/>
<dbReference type="InterPro" id="IPR029787">
    <property type="entry name" value="Nucleotide_cyclase"/>
</dbReference>
<dbReference type="eggNOG" id="COG2267">
    <property type="taxonomic scope" value="Bacteria"/>
</dbReference>
<dbReference type="Gene3D" id="3.40.50.1820">
    <property type="entry name" value="alpha/beta hydrolase"/>
    <property type="match status" value="1"/>
</dbReference>
<evidence type="ECO:0000256" key="1">
    <source>
        <dbReference type="ARBA" id="ARBA00022741"/>
    </source>
</evidence>
<dbReference type="Gene3D" id="1.10.10.10">
    <property type="entry name" value="Winged helix-like DNA-binding domain superfamily/Winged helix DNA-binding domain"/>
    <property type="match status" value="1"/>
</dbReference>
<dbReference type="Gene3D" id="3.30.70.1230">
    <property type="entry name" value="Nucleotide cyclase"/>
    <property type="match status" value="1"/>
</dbReference>
<feature type="domain" description="Guanylate cyclase" evidence="4">
    <location>
        <begin position="527"/>
        <end position="654"/>
    </location>
</feature>
<dbReference type="SUPFAM" id="SSF52540">
    <property type="entry name" value="P-loop containing nucleoside triphosphate hydrolases"/>
    <property type="match status" value="1"/>
</dbReference>
<keyword evidence="6" id="KW-1185">Reference proteome</keyword>
<dbReference type="SUPFAM" id="SSF53474">
    <property type="entry name" value="alpha/beta-Hydrolases"/>
    <property type="match status" value="1"/>
</dbReference>